<evidence type="ECO:0000313" key="5">
    <source>
        <dbReference type="Proteomes" id="UP001056132"/>
    </source>
</evidence>
<sequence length="118" mass="11928">MKYSLLVVLVAAAGCATPPPPAPLPPPPPANASKVGQSQMPPKAAAQCIGSKWTQSSGQPAMIQYVYANDTAFDVFVPGQTPPAGTAAMVRPAPTGTGSTLYFRGNDAAASSVLSQCP</sequence>
<dbReference type="EMBL" id="CP097331">
    <property type="protein sequence ID" value="URF07851.1"/>
    <property type="molecule type" value="Genomic_DNA"/>
</dbReference>
<dbReference type="Proteomes" id="UP000318943">
    <property type="component" value="Unassembled WGS sequence"/>
</dbReference>
<dbReference type="RefSeq" id="WP_144197050.1">
    <property type="nucleotide sequence ID" value="NZ_CAJPVH010000004.1"/>
</dbReference>
<name>A0AAE9IC49_9BURK</name>
<keyword evidence="4" id="KW-1185">Reference proteome</keyword>
<organism evidence="3 5">
    <name type="scientific">Cupriavidus campinensis</name>
    <dbReference type="NCBI Taxonomy" id="151783"/>
    <lineage>
        <taxon>Bacteria</taxon>
        <taxon>Pseudomonadati</taxon>
        <taxon>Pseudomonadota</taxon>
        <taxon>Betaproteobacteria</taxon>
        <taxon>Burkholderiales</taxon>
        <taxon>Burkholderiaceae</taxon>
        <taxon>Cupriavidus</taxon>
    </lineage>
</organism>
<dbReference type="KEGG" id="ccam:M5D45_22065"/>
<reference evidence="2 4" key="1">
    <citation type="submission" date="2019-05" db="EMBL/GenBank/DDBJ databases">
        <title>Whole genome sequence analysis of Cupriavidus campinensis S14E4C strain.</title>
        <authorList>
            <person name="Abbaszade G."/>
            <person name="Szabo A."/>
            <person name="Toumi M."/>
            <person name="Toth E."/>
        </authorList>
    </citation>
    <scope>NUCLEOTIDE SEQUENCE [LARGE SCALE GENOMIC DNA]</scope>
    <source>
        <strain evidence="2 4">S14E4C</strain>
    </source>
</reference>
<feature type="region of interest" description="Disordered" evidence="1">
    <location>
        <begin position="17"/>
        <end position="44"/>
    </location>
</feature>
<reference evidence="3" key="2">
    <citation type="journal article" date="2022" name="Microbiol. Resour. Announc.">
        <title>Genome Sequence of Cupriavidus campinensis Strain G5, a Member of a Bacterial Consortium Capable of Polyethylene Degradation.</title>
        <authorList>
            <person name="Schneider B."/>
            <person name="Pfeiffer F."/>
            <person name="Dyall-Smith M."/>
            <person name="Kunte H.J."/>
        </authorList>
    </citation>
    <scope>NUCLEOTIDE SEQUENCE</scope>
    <source>
        <strain evidence="3">G5</strain>
    </source>
</reference>
<dbReference type="EMBL" id="VCIZ01000003">
    <property type="protein sequence ID" value="TSP13486.1"/>
    <property type="molecule type" value="Genomic_DNA"/>
</dbReference>
<dbReference type="AlphaFoldDB" id="A0AAE9IC49"/>
<evidence type="ECO:0000313" key="3">
    <source>
        <dbReference type="EMBL" id="URF07851.1"/>
    </source>
</evidence>
<dbReference type="Proteomes" id="UP001056132">
    <property type="component" value="Chromosome 2"/>
</dbReference>
<gene>
    <name evidence="2" type="ORF">FGG12_07540</name>
    <name evidence="3" type="ORF">M5D45_22065</name>
</gene>
<evidence type="ECO:0000313" key="4">
    <source>
        <dbReference type="Proteomes" id="UP000318943"/>
    </source>
</evidence>
<dbReference type="PROSITE" id="PS51257">
    <property type="entry name" value="PROKAR_LIPOPROTEIN"/>
    <property type="match status" value="1"/>
</dbReference>
<protein>
    <submittedName>
        <fullName evidence="3">Uncharacterized protein</fullName>
    </submittedName>
</protein>
<evidence type="ECO:0000313" key="2">
    <source>
        <dbReference type="EMBL" id="TSP13486.1"/>
    </source>
</evidence>
<reference evidence="3" key="3">
    <citation type="submission" date="2022-05" db="EMBL/GenBank/DDBJ databases">
        <authorList>
            <person name="Kunte H.-J."/>
        </authorList>
    </citation>
    <scope>NUCLEOTIDE SEQUENCE</scope>
    <source>
        <strain evidence="3">G5</strain>
    </source>
</reference>
<proteinExistence type="predicted"/>
<evidence type="ECO:0000256" key="1">
    <source>
        <dbReference type="SAM" id="MobiDB-lite"/>
    </source>
</evidence>
<accession>A0AAE9IC49</accession>
<feature type="compositionally biased region" description="Pro residues" evidence="1">
    <location>
        <begin position="17"/>
        <end position="30"/>
    </location>
</feature>